<dbReference type="PROSITE" id="PS51257">
    <property type="entry name" value="PROKAR_LIPOPROTEIN"/>
    <property type="match status" value="1"/>
</dbReference>
<dbReference type="Proteomes" id="UP000284243">
    <property type="component" value="Unassembled WGS sequence"/>
</dbReference>
<dbReference type="Pfam" id="PF14322">
    <property type="entry name" value="SusD-like_3"/>
    <property type="match status" value="1"/>
</dbReference>
<name>A0A412TU38_9BACT</name>
<feature type="chain" id="PRO_5019301232" description="SusD-like N-terminal domain-containing protein" evidence="1">
    <location>
        <begin position="23"/>
        <end position="503"/>
    </location>
</feature>
<comment type="caution">
    <text evidence="3">The sequence shown here is derived from an EMBL/GenBank/DDBJ whole genome shotgun (WGS) entry which is preliminary data.</text>
</comment>
<evidence type="ECO:0000313" key="3">
    <source>
        <dbReference type="EMBL" id="RGU57384.1"/>
    </source>
</evidence>
<feature type="signal peptide" evidence="1">
    <location>
        <begin position="1"/>
        <end position="22"/>
    </location>
</feature>
<keyword evidence="1" id="KW-0732">Signal</keyword>
<protein>
    <recommendedName>
        <fullName evidence="2">SusD-like N-terminal domain-containing protein</fullName>
    </recommendedName>
</protein>
<reference evidence="3 4" key="1">
    <citation type="submission" date="2018-08" db="EMBL/GenBank/DDBJ databases">
        <title>A genome reference for cultivated species of the human gut microbiota.</title>
        <authorList>
            <person name="Zou Y."/>
            <person name="Xue W."/>
            <person name="Luo G."/>
        </authorList>
    </citation>
    <scope>NUCLEOTIDE SEQUENCE [LARGE SCALE GENOMIC DNA]</scope>
    <source>
        <strain evidence="3 4">AF16-14</strain>
    </source>
</reference>
<dbReference type="AlphaFoldDB" id="A0A412TU38"/>
<evidence type="ECO:0000256" key="1">
    <source>
        <dbReference type="SAM" id="SignalP"/>
    </source>
</evidence>
<gene>
    <name evidence="3" type="ORF">DWW57_05330</name>
</gene>
<accession>A0A412TU38</accession>
<dbReference type="EMBL" id="QRYC01000005">
    <property type="protein sequence ID" value="RGU57384.1"/>
    <property type="molecule type" value="Genomic_DNA"/>
</dbReference>
<sequence length="503" mass="58533">MRIMRKYIQIISFLLAAVTLSGCENWLDVKPETEVNEDDMFNTEQGFMDALYGIYVNMGKSDLYGGTLQTALDMTAQYYSYYDISECPYGHYQTFEYEHPSCTAISDALWMRIYYCIGLTNNLLKYLDKPEAVQICSNYDYLRGEALALRAYLHFELIRIFAPDVKKNPEYKSIPYRKTFSPDIEPQLKVKEVYQEILADLTEAKQLLSNDVIRTNGPDWLGESEKKEESDDVTDKNEGYYTSDFLKTRKYRMNYYAVLGTLARVHLTLGTTDDMEKAYDYAMEVIESGKFRPIQEEHILVSGEQAKYRDILFTDEFIFGLYSAQVDAFYKSNFDESYGVKKILINKLSDIYGQGTRDLRQTHWFKTSWGTSYLLKHNADLEYAKEKVRMITLAEMYYIAAEAHPAEAYDLLEEILPSREIHSSLPVNAGRTEVLTEVLKEYRKEYIGDGQFFYAYKRLIEEEAAIHPLGINIPNENKVLVWPLPQDEIKYGDRESGIWKTEK</sequence>
<evidence type="ECO:0000259" key="2">
    <source>
        <dbReference type="Pfam" id="PF14322"/>
    </source>
</evidence>
<feature type="domain" description="SusD-like N-terminal" evidence="2">
    <location>
        <begin position="26"/>
        <end position="212"/>
    </location>
</feature>
<organism evidence="3 4">
    <name type="scientific">Odoribacter splanchnicus</name>
    <dbReference type="NCBI Taxonomy" id="28118"/>
    <lineage>
        <taxon>Bacteria</taxon>
        <taxon>Pseudomonadati</taxon>
        <taxon>Bacteroidota</taxon>
        <taxon>Bacteroidia</taxon>
        <taxon>Bacteroidales</taxon>
        <taxon>Odoribacteraceae</taxon>
        <taxon>Odoribacter</taxon>
    </lineage>
</organism>
<dbReference type="InterPro" id="IPR011990">
    <property type="entry name" value="TPR-like_helical_dom_sf"/>
</dbReference>
<dbReference type="Gene3D" id="1.25.40.390">
    <property type="match status" value="1"/>
</dbReference>
<dbReference type="SUPFAM" id="SSF48452">
    <property type="entry name" value="TPR-like"/>
    <property type="match status" value="1"/>
</dbReference>
<evidence type="ECO:0000313" key="4">
    <source>
        <dbReference type="Proteomes" id="UP000284243"/>
    </source>
</evidence>
<proteinExistence type="predicted"/>
<dbReference type="InterPro" id="IPR033985">
    <property type="entry name" value="SusD-like_N"/>
</dbReference>